<evidence type="ECO:0000313" key="2">
    <source>
        <dbReference type="EMBL" id="SFJ84614.1"/>
    </source>
</evidence>
<organism evidence="2 3">
    <name type="scientific">Amycolatopsis sacchari</name>
    <dbReference type="NCBI Taxonomy" id="115433"/>
    <lineage>
        <taxon>Bacteria</taxon>
        <taxon>Bacillati</taxon>
        <taxon>Actinomycetota</taxon>
        <taxon>Actinomycetes</taxon>
        <taxon>Pseudonocardiales</taxon>
        <taxon>Pseudonocardiaceae</taxon>
        <taxon>Amycolatopsis</taxon>
    </lineage>
</organism>
<evidence type="ECO:0000313" key="3">
    <source>
        <dbReference type="Proteomes" id="UP000199025"/>
    </source>
</evidence>
<dbReference type="InterPro" id="IPR000073">
    <property type="entry name" value="AB_hydrolase_1"/>
</dbReference>
<dbReference type="SUPFAM" id="SSF53474">
    <property type="entry name" value="alpha/beta-Hydrolases"/>
    <property type="match status" value="1"/>
</dbReference>
<dbReference type="InterPro" id="IPR050471">
    <property type="entry name" value="AB_hydrolase"/>
</dbReference>
<name>A0A1I3UMC5_9PSEU</name>
<gene>
    <name evidence="2" type="ORF">SAMN05421835_109161</name>
</gene>
<dbReference type="GO" id="GO:0004806">
    <property type="term" value="F:triacylglycerol lipase activity"/>
    <property type="evidence" value="ECO:0007669"/>
    <property type="project" value="TreeGrafter"/>
</dbReference>
<reference evidence="2 3" key="1">
    <citation type="submission" date="2016-10" db="EMBL/GenBank/DDBJ databases">
        <authorList>
            <person name="de Groot N.N."/>
        </authorList>
    </citation>
    <scope>NUCLEOTIDE SEQUENCE [LARGE SCALE GENOMIC DNA]</scope>
    <source>
        <strain evidence="2 3">DSM 44468</strain>
    </source>
</reference>
<dbReference type="GO" id="GO:0046503">
    <property type="term" value="P:glycerolipid catabolic process"/>
    <property type="evidence" value="ECO:0007669"/>
    <property type="project" value="TreeGrafter"/>
</dbReference>
<sequence>MPFVQSNGIEIHYERFGDPGAPPMLLIMGVGEQLLAWPDGFCELLAGHGFSVIRFDNRDVGLSTWLDELGDVDLTGLLHGDFSTVRYHLSDMVADAAGLLAALGISHAHLVGASMGGGIAQQLAIDSPELVDSLASIMSSTSDRSVGKSTLDDPTALVPSSGDDRETAIAADVRLHRLIGGPGIEADDEELVRRATAAYDRAYHPAGTLRHIAANATAADRTDALRGLKLPTVVIHGDSDPLVDVSGGRATAAAVPGAELLVIPGMGHSLPGSAWNRIADAIAANAAKA</sequence>
<dbReference type="InterPro" id="IPR029058">
    <property type="entry name" value="AB_hydrolase_fold"/>
</dbReference>
<dbReference type="OrthoDB" id="8957634at2"/>
<dbReference type="STRING" id="115433.SAMN05421835_109161"/>
<dbReference type="AlphaFoldDB" id="A0A1I3UMC5"/>
<dbReference type="PANTHER" id="PTHR43433:SF5">
    <property type="entry name" value="AB HYDROLASE-1 DOMAIN-CONTAINING PROTEIN"/>
    <property type="match status" value="1"/>
</dbReference>
<dbReference type="Proteomes" id="UP000199025">
    <property type="component" value="Unassembled WGS sequence"/>
</dbReference>
<dbReference type="EMBL" id="FORP01000009">
    <property type="protein sequence ID" value="SFJ84614.1"/>
    <property type="molecule type" value="Genomic_DNA"/>
</dbReference>
<dbReference type="Pfam" id="PF00561">
    <property type="entry name" value="Abhydrolase_1"/>
    <property type="match status" value="1"/>
</dbReference>
<proteinExistence type="predicted"/>
<protein>
    <submittedName>
        <fullName evidence="2">Pimeloyl-ACP methyl ester carboxylesterase</fullName>
    </submittedName>
</protein>
<feature type="domain" description="AB hydrolase-1" evidence="1">
    <location>
        <begin position="22"/>
        <end position="269"/>
    </location>
</feature>
<dbReference type="Gene3D" id="3.40.50.1820">
    <property type="entry name" value="alpha/beta hydrolase"/>
    <property type="match status" value="1"/>
</dbReference>
<dbReference type="PANTHER" id="PTHR43433">
    <property type="entry name" value="HYDROLASE, ALPHA/BETA FOLD FAMILY PROTEIN"/>
    <property type="match status" value="1"/>
</dbReference>
<dbReference type="RefSeq" id="WP_091508797.1">
    <property type="nucleotide sequence ID" value="NZ_CBDQZW010000008.1"/>
</dbReference>
<evidence type="ECO:0000259" key="1">
    <source>
        <dbReference type="Pfam" id="PF00561"/>
    </source>
</evidence>
<keyword evidence="3" id="KW-1185">Reference proteome</keyword>
<accession>A0A1I3UMC5</accession>